<dbReference type="InterPro" id="IPR014756">
    <property type="entry name" value="Ig_E-set"/>
</dbReference>
<evidence type="ECO:0000259" key="12">
    <source>
        <dbReference type="SMART" id="SM00672"/>
    </source>
</evidence>
<keyword evidence="4" id="KW-0732">Signal</keyword>
<dbReference type="Gene3D" id="2.60.40.10">
    <property type="entry name" value="Immunoglobulins"/>
    <property type="match status" value="1"/>
</dbReference>
<protein>
    <recommendedName>
        <fullName evidence="12">Glycosyl transferase CAP10 domain-containing protein</fullName>
    </recommendedName>
</protein>
<comment type="pathway">
    <text evidence="7">Protein modification.</text>
</comment>
<keyword evidence="5" id="KW-0256">Endoplasmic reticulum</keyword>
<feature type="repeat" description="Filamin" evidence="11">
    <location>
        <begin position="96"/>
        <end position="202"/>
    </location>
</feature>
<evidence type="ECO:0000256" key="9">
    <source>
        <dbReference type="ARBA" id="ARBA00047553"/>
    </source>
</evidence>
<dbReference type="InterPro" id="IPR013783">
    <property type="entry name" value="Ig-like_fold"/>
</dbReference>
<dbReference type="Pfam" id="PF05686">
    <property type="entry name" value="Glyco_transf_90"/>
    <property type="match status" value="1"/>
</dbReference>
<dbReference type="PANTHER" id="PTHR12203:SF122">
    <property type="entry name" value="GLYCOSYL TRANSFERASE CAP10 DOMAIN-CONTAINING PROTEIN"/>
    <property type="match status" value="1"/>
</dbReference>
<evidence type="ECO:0000256" key="7">
    <source>
        <dbReference type="ARBA" id="ARBA00043952"/>
    </source>
</evidence>
<dbReference type="InterPro" id="IPR051091">
    <property type="entry name" value="O-Glucosyltr/Glycosyltrsf_90"/>
</dbReference>
<evidence type="ECO:0000256" key="2">
    <source>
        <dbReference type="ARBA" id="ARBA00006063"/>
    </source>
</evidence>
<comment type="catalytic activity">
    <reaction evidence="9">
        <text>L-seryl-[EGF-like domain protein] + UDP-alpha-D-xylose = 3-O-(beta-D-xylosyl)-L-seryl-[EGF-like domain protein] + UDP + H(+)</text>
        <dbReference type="Rhea" id="RHEA:62016"/>
        <dbReference type="Rhea" id="RHEA-COMP:16010"/>
        <dbReference type="Rhea" id="RHEA-COMP:16011"/>
        <dbReference type="ChEBI" id="CHEBI:15378"/>
        <dbReference type="ChEBI" id="CHEBI:29999"/>
        <dbReference type="ChEBI" id="CHEBI:57632"/>
        <dbReference type="ChEBI" id="CHEBI:58223"/>
        <dbReference type="ChEBI" id="CHEBI:132085"/>
    </reaction>
</comment>
<name>A0A182QZW7_9DIPT</name>
<evidence type="ECO:0000256" key="10">
    <source>
        <dbReference type="ARBA" id="ARBA00049246"/>
    </source>
</evidence>
<keyword evidence="3" id="KW-0328">Glycosyltransferase</keyword>
<reference evidence="14" key="1">
    <citation type="submission" date="2014-01" db="EMBL/GenBank/DDBJ databases">
        <title>The Genome Sequence of Anopheles farauti FAR1 (V2).</title>
        <authorList>
            <consortium name="The Broad Institute Genomics Platform"/>
            <person name="Neafsey D.E."/>
            <person name="Besansky N."/>
            <person name="Howell P."/>
            <person name="Walton C."/>
            <person name="Young S.K."/>
            <person name="Zeng Q."/>
            <person name="Gargeya S."/>
            <person name="Fitzgerald M."/>
            <person name="Haas B."/>
            <person name="Abouelleil A."/>
            <person name="Allen A.W."/>
            <person name="Alvarado L."/>
            <person name="Arachchi H.M."/>
            <person name="Berlin A.M."/>
            <person name="Chapman S.B."/>
            <person name="Gainer-Dewar J."/>
            <person name="Goldberg J."/>
            <person name="Griggs A."/>
            <person name="Gujja S."/>
            <person name="Hansen M."/>
            <person name="Howarth C."/>
            <person name="Imamovic A."/>
            <person name="Ireland A."/>
            <person name="Larimer J."/>
            <person name="McCowan C."/>
            <person name="Murphy C."/>
            <person name="Pearson M."/>
            <person name="Poon T.W."/>
            <person name="Priest M."/>
            <person name="Roberts A."/>
            <person name="Saif S."/>
            <person name="Shea T."/>
            <person name="Sisk P."/>
            <person name="Sykes S."/>
            <person name="Wortman J."/>
            <person name="Nusbaum C."/>
            <person name="Birren B."/>
        </authorList>
    </citation>
    <scope>NUCLEOTIDE SEQUENCE [LARGE SCALE GENOMIC DNA]</scope>
    <source>
        <strain evidence="14">FAR1</strain>
    </source>
</reference>
<dbReference type="EMBL" id="AXCN02000801">
    <property type="status" value="NOT_ANNOTATED_CDS"/>
    <property type="molecule type" value="Genomic_DNA"/>
</dbReference>
<evidence type="ECO:0000313" key="13">
    <source>
        <dbReference type="EnsemblMetazoa" id="AFAF020213-PA"/>
    </source>
</evidence>
<feature type="domain" description="Glycosyl transferase CAP10" evidence="12">
    <location>
        <begin position="300"/>
        <end position="546"/>
    </location>
</feature>
<dbReference type="SMART" id="SM00557">
    <property type="entry name" value="IG_FLMN"/>
    <property type="match status" value="1"/>
</dbReference>
<dbReference type="SMART" id="SM00672">
    <property type="entry name" value="CAP10"/>
    <property type="match status" value="1"/>
</dbReference>
<evidence type="ECO:0000313" key="14">
    <source>
        <dbReference type="Proteomes" id="UP000075886"/>
    </source>
</evidence>
<accession>A0A182QZW7</accession>
<keyword evidence="6" id="KW-0325">Glycoprotein</keyword>
<dbReference type="PANTHER" id="PTHR12203">
    <property type="entry name" value="KDEL LYS-ASP-GLU-LEU CONTAINING - RELATED"/>
    <property type="match status" value="1"/>
</dbReference>
<evidence type="ECO:0000256" key="3">
    <source>
        <dbReference type="ARBA" id="ARBA00022676"/>
    </source>
</evidence>
<comment type="catalytic activity">
    <reaction evidence="10">
        <text>L-seryl-[EGF-like domain protein] + UDP-alpha-D-glucose = 3-O-(beta-D-glucosyl)-L-seryl-[EGF-like domain protein] + UDP + H(+)</text>
        <dbReference type="Rhea" id="RHEA:58116"/>
        <dbReference type="Rhea" id="RHEA-COMP:14610"/>
        <dbReference type="Rhea" id="RHEA-COMP:16010"/>
        <dbReference type="ChEBI" id="CHEBI:15378"/>
        <dbReference type="ChEBI" id="CHEBI:29999"/>
        <dbReference type="ChEBI" id="CHEBI:58223"/>
        <dbReference type="ChEBI" id="CHEBI:58885"/>
        <dbReference type="ChEBI" id="CHEBI:140576"/>
    </reaction>
</comment>
<dbReference type="InterPro" id="IPR001298">
    <property type="entry name" value="Filamin/ABP280_rpt"/>
</dbReference>
<dbReference type="Proteomes" id="UP000075886">
    <property type="component" value="Unassembled WGS sequence"/>
</dbReference>
<dbReference type="InterPro" id="IPR006598">
    <property type="entry name" value="CAP10"/>
</dbReference>
<keyword evidence="3" id="KW-0808">Transferase</keyword>
<dbReference type="STRING" id="69004.A0A182QZW7"/>
<dbReference type="GO" id="GO:0005788">
    <property type="term" value="C:endoplasmic reticulum lumen"/>
    <property type="evidence" value="ECO:0007669"/>
    <property type="project" value="UniProtKB-SubCell"/>
</dbReference>
<comment type="similarity">
    <text evidence="2">Belongs to the KDELC family.</text>
</comment>
<dbReference type="SUPFAM" id="SSF81296">
    <property type="entry name" value="E set domains"/>
    <property type="match status" value="1"/>
</dbReference>
<sequence length="577" mass="66367">SHVSRLYAHRLIPINDNCQTPVCLPTKNDATAIINNPCVSRSSNFFAASSLRFLLRVIVSRRNRASMNLRLGAHVWCVGLLVILRACYLVSCASADRAVDAKNSRVWGPGVEIPDRATLPARYFFIEPRDGENLKINESQKYDVHIIGQSRFGSCRYRLNQVDRHDGSSIIRYRLAESCSDVTIHVRHNGVHLNGSPFAIAGTLYSEQCYCPQGSVEEWLETVGCPTGDPQIDMDLIPFRAINFSSLRTRMIAQYDKPGSISHCNYVILRNQVHRRCYGQHTGFSKFMDTILLSLARKFTLPDMEMFVNLGDWPLVKKGGPSRTTGPYPIFSWCGSDDTFDIVMPTYDITESTLENMGRVMLDMLSIQRKGLPWAEKHPKAFWRGRDARRERLELVALARRYPELLNASLTNFFFFRDEESEFGPRVAHISMHDFFDYRYQVNVDGTVAAYRLPYLLAGSSVVMKQDSFYYEHFYRKLVPMRHYIPFEADLSNLVQQIEWARENDEKAREIRDNANAFINANLLPLDIYCYHALLFKEYAKYIVSPIQVQPGMEKIEQPEESFHCPCERTTLPRDEL</sequence>
<evidence type="ECO:0000256" key="5">
    <source>
        <dbReference type="ARBA" id="ARBA00022824"/>
    </source>
</evidence>
<evidence type="ECO:0000256" key="6">
    <source>
        <dbReference type="ARBA" id="ARBA00023180"/>
    </source>
</evidence>
<evidence type="ECO:0000256" key="4">
    <source>
        <dbReference type="ARBA" id="ARBA00022729"/>
    </source>
</evidence>
<reference evidence="13" key="2">
    <citation type="submission" date="2020-05" db="UniProtKB">
        <authorList>
            <consortium name="EnsemblMetazoa"/>
        </authorList>
    </citation>
    <scope>IDENTIFICATION</scope>
    <source>
        <strain evidence="13">FAR1</strain>
    </source>
</reference>
<organism evidence="13 14">
    <name type="scientific">Anopheles farauti</name>
    <dbReference type="NCBI Taxonomy" id="69004"/>
    <lineage>
        <taxon>Eukaryota</taxon>
        <taxon>Metazoa</taxon>
        <taxon>Ecdysozoa</taxon>
        <taxon>Arthropoda</taxon>
        <taxon>Hexapoda</taxon>
        <taxon>Insecta</taxon>
        <taxon>Pterygota</taxon>
        <taxon>Neoptera</taxon>
        <taxon>Endopterygota</taxon>
        <taxon>Diptera</taxon>
        <taxon>Nematocera</taxon>
        <taxon>Culicoidea</taxon>
        <taxon>Culicidae</taxon>
        <taxon>Anophelinae</taxon>
        <taxon>Anopheles</taxon>
    </lineage>
</organism>
<dbReference type="PROSITE" id="PS50194">
    <property type="entry name" value="FILAMIN_REPEAT"/>
    <property type="match status" value="1"/>
</dbReference>
<evidence type="ECO:0000256" key="11">
    <source>
        <dbReference type="PROSITE-ProRule" id="PRU00087"/>
    </source>
</evidence>
<dbReference type="Pfam" id="PF00630">
    <property type="entry name" value="Filamin"/>
    <property type="match status" value="1"/>
</dbReference>
<dbReference type="AlphaFoldDB" id="A0A182QZW7"/>
<dbReference type="GO" id="GO:0046527">
    <property type="term" value="F:glucosyltransferase activity"/>
    <property type="evidence" value="ECO:0007669"/>
    <property type="project" value="TreeGrafter"/>
</dbReference>
<proteinExistence type="inferred from homology"/>
<dbReference type="InterPro" id="IPR017868">
    <property type="entry name" value="Filamin/ABP280_repeat-like"/>
</dbReference>
<comment type="function">
    <text evidence="8">Protein O-glucosyltransferase. Catalyzes the reaction that attaches glucose through an O-glycosidic linkage to a conserved serine residue found in the consensus sequence C-X-S-X-[PA]-C in epidermal growth factor-like repeats. Regulates Notch signaling by glucosylating Notch in the ER, glucosylation is required for the correct folding and cleavage of Notch.</text>
</comment>
<comment type="subcellular location">
    <subcellularLocation>
        <location evidence="1">Endoplasmic reticulum lumen</location>
    </subcellularLocation>
</comment>
<keyword evidence="14" id="KW-1185">Reference proteome</keyword>
<evidence type="ECO:0000256" key="8">
    <source>
        <dbReference type="ARBA" id="ARBA00045690"/>
    </source>
</evidence>
<dbReference type="VEuPathDB" id="VectorBase:AFAF020213"/>
<evidence type="ECO:0000256" key="1">
    <source>
        <dbReference type="ARBA" id="ARBA00004319"/>
    </source>
</evidence>
<dbReference type="EnsemblMetazoa" id="AFAF020213-RA">
    <property type="protein sequence ID" value="AFAF020213-PA"/>
    <property type="gene ID" value="AFAF020213"/>
</dbReference>